<feature type="compositionally biased region" description="Polar residues" evidence="1">
    <location>
        <begin position="295"/>
        <end position="307"/>
    </location>
</feature>
<feature type="compositionally biased region" description="Basic and acidic residues" evidence="1">
    <location>
        <begin position="1"/>
        <end position="11"/>
    </location>
</feature>
<feature type="region of interest" description="Disordered" evidence="1">
    <location>
        <begin position="1"/>
        <end position="25"/>
    </location>
</feature>
<dbReference type="AlphaFoldDB" id="A0A8H6SK56"/>
<organism evidence="2 3">
    <name type="scientific">Mycena indigotica</name>
    <dbReference type="NCBI Taxonomy" id="2126181"/>
    <lineage>
        <taxon>Eukaryota</taxon>
        <taxon>Fungi</taxon>
        <taxon>Dikarya</taxon>
        <taxon>Basidiomycota</taxon>
        <taxon>Agaricomycotina</taxon>
        <taxon>Agaricomycetes</taxon>
        <taxon>Agaricomycetidae</taxon>
        <taxon>Agaricales</taxon>
        <taxon>Marasmiineae</taxon>
        <taxon>Mycenaceae</taxon>
        <taxon>Mycena</taxon>
    </lineage>
</organism>
<feature type="compositionally biased region" description="Basic and acidic residues" evidence="1">
    <location>
        <begin position="315"/>
        <end position="326"/>
    </location>
</feature>
<name>A0A8H6SK56_9AGAR</name>
<feature type="region of interest" description="Disordered" evidence="1">
    <location>
        <begin position="295"/>
        <end position="350"/>
    </location>
</feature>
<protein>
    <submittedName>
        <fullName evidence="2">Uncharacterized protein</fullName>
    </submittedName>
</protein>
<sequence length="900" mass="102807">MLDLPRPEDAPGPRAPRFNQGDFRRPTWISPHHPFLLFLPRDDPFKTKLLSCLNVTPRTLSIENHVPYGYLTLPENPLPKDRWGLEQKLIDQWVALEGSLHKIYKALVLMYDPEGIVHPGVWGFNLPVTQYYTLRSALTRNDAVRQAMRARDTFLPLVAMIAMLYVLMDDKETGDWRFALQRKTQVPWQFFDDLERELCNPQVERLGGIIDLTASKTYPNHYVPRHIRWLLPHILKNHRVPLYFFFGKTFPPNEPIPDPLKELGLIPNYEEIEYLENLPGSSAFSPWSTKTPVWTSGRTVPRNQELQPRTLPTLRDPRPPLFERRPPKSCYRPYLDESPDPGTTDDRNEHADSVGAATIVYPPVEPHSGQLPGEKIHEFMARRKKNNEKRLARESESKRKTRLKLEEIAKTGEPPSIHGKHGTKVYIWETSGIGGDSFILRRHYGQKDARDRWDEFAPTQRIYDGFSNEWDLAEELDPEAEVPDDGFDMNDEFDHEYPAIPHVDSVVPEQSAVEVLEQVYANDDKMQVDVAVYVLPNNDDIAIKRYGLQTGFVAPRNAKQMKAVWASWACGDTAWKNDIPINYSILLQAMFDIFDTTRTIQPVGLCDINTMTASLHSEAWPVAVKKIVVRGRLRFLFVPDDDSEEEPMVLVEDGATVLQCIRSGWKDTKTIIEELAIIGADFSPCWIRNSGKTLKPALTQDCLGRRPPGYRLNTIDYQAYVKRRDDFLKSQRGWAALFHGGIVSRIARMTIGDYLHNIHASPPGTTLYQGAFLADIGEGRALWREALTASEIDLILGVYKVETGVSAWNDEMGAQIKYASIWPSLVAFHSSGLNVGYWSANCERWFQRRLAELQQGDVEILNTPGWKDKIRFNSQARKTATSNSEMCRRFLASCPAVGYL</sequence>
<reference evidence="2" key="1">
    <citation type="submission" date="2020-05" db="EMBL/GenBank/DDBJ databases">
        <title>Mycena genomes resolve the evolution of fungal bioluminescence.</title>
        <authorList>
            <person name="Tsai I.J."/>
        </authorList>
    </citation>
    <scope>NUCLEOTIDE SEQUENCE</scope>
    <source>
        <strain evidence="2">171206Taipei</strain>
    </source>
</reference>
<evidence type="ECO:0000256" key="1">
    <source>
        <dbReference type="SAM" id="MobiDB-lite"/>
    </source>
</evidence>
<proteinExistence type="predicted"/>
<gene>
    <name evidence="2" type="ORF">MIND_00881000</name>
</gene>
<comment type="caution">
    <text evidence="2">The sequence shown here is derived from an EMBL/GenBank/DDBJ whole genome shotgun (WGS) entry which is preliminary data.</text>
</comment>
<dbReference type="OrthoDB" id="3237250at2759"/>
<dbReference type="EMBL" id="JACAZF010000007">
    <property type="protein sequence ID" value="KAF7299320.1"/>
    <property type="molecule type" value="Genomic_DNA"/>
</dbReference>
<keyword evidence="3" id="KW-1185">Reference proteome</keyword>
<dbReference type="RefSeq" id="XP_037218708.1">
    <property type="nucleotide sequence ID" value="XM_037365466.1"/>
</dbReference>
<dbReference type="Proteomes" id="UP000636479">
    <property type="component" value="Unassembled WGS sequence"/>
</dbReference>
<evidence type="ECO:0000313" key="3">
    <source>
        <dbReference type="Proteomes" id="UP000636479"/>
    </source>
</evidence>
<accession>A0A8H6SK56</accession>
<evidence type="ECO:0000313" key="2">
    <source>
        <dbReference type="EMBL" id="KAF7299320.1"/>
    </source>
</evidence>
<dbReference type="GeneID" id="59347982"/>